<evidence type="ECO:0000259" key="1">
    <source>
        <dbReference type="Pfam" id="PF13349"/>
    </source>
</evidence>
<protein>
    <recommendedName>
        <fullName evidence="1">DUF4097 domain-containing protein</fullName>
    </recommendedName>
</protein>
<dbReference type="AlphaFoldDB" id="G3MGL7"/>
<accession>G3MGL7</accession>
<dbReference type="Gene3D" id="2.160.20.120">
    <property type="match status" value="1"/>
</dbReference>
<dbReference type="Pfam" id="PF13349">
    <property type="entry name" value="DUF4097"/>
    <property type="match status" value="1"/>
</dbReference>
<feature type="domain" description="DUF4097" evidence="1">
    <location>
        <begin position="173"/>
        <end position="321"/>
    </location>
</feature>
<organism evidence="2">
    <name type="scientific">Amblyomma maculatum</name>
    <name type="common">Gulf Coast tick</name>
    <dbReference type="NCBI Taxonomy" id="34609"/>
    <lineage>
        <taxon>Eukaryota</taxon>
        <taxon>Metazoa</taxon>
        <taxon>Ecdysozoa</taxon>
        <taxon>Arthropoda</taxon>
        <taxon>Chelicerata</taxon>
        <taxon>Arachnida</taxon>
        <taxon>Acari</taxon>
        <taxon>Parasitiformes</taxon>
        <taxon>Ixodida</taxon>
        <taxon>Ixodoidea</taxon>
        <taxon>Ixodidae</taxon>
        <taxon>Amblyomminae</taxon>
        <taxon>Amblyomma</taxon>
    </lineage>
</organism>
<name>G3MGL7_AMBMU</name>
<sequence length="341" mass="35959">RTYVSDRARSEDLNVVLDEQQVRHQSALLRVRLPCSLAVSPVDVGDDPDTVTATFLGRRPQLFLDGESPISLSVDGSGVAHLAMTGAEGGQSTTPRPDVMCRLRVPFMASIDVELSGGAQAKLENLVLDLCRVQTVGPGNITLKNIKANAVKLSMEHGNIEATGALQGNLEVTSSGTGSFEAQRLLTNKLKVETSTGSQHVSAAYAERADLISKEGSIDLGSLHSNDTVLTSESGTITLGGLDGDRCSVTTNCGDISVVVARSQDLNVTTESGNVTLMLSAPCQVTAEAPTFKSDFQDSELEDVHHERRAQVTARSCSGSVVVKKQDWISSLNLGGTPVAG</sequence>
<evidence type="ECO:0000313" key="2">
    <source>
        <dbReference type="EMBL" id="AEO32635.1"/>
    </source>
</evidence>
<dbReference type="InterPro" id="IPR025164">
    <property type="entry name" value="Toastrack_DUF4097"/>
</dbReference>
<dbReference type="PANTHER" id="PTHR34094:SF1">
    <property type="entry name" value="PROTEIN FAM185A"/>
    <property type="match status" value="1"/>
</dbReference>
<dbReference type="PANTHER" id="PTHR34094">
    <property type="match status" value="1"/>
</dbReference>
<proteinExistence type="evidence at transcript level"/>
<feature type="non-terminal residue" evidence="2">
    <location>
        <position position="1"/>
    </location>
</feature>
<reference evidence="2" key="1">
    <citation type="journal article" date="2011" name="PLoS ONE">
        <title>A deep insight into the sialotranscriptome of the gulf coast tick, Amblyomma maculatum.</title>
        <authorList>
            <person name="Karim S."/>
            <person name="Singh P."/>
            <person name="Ribeiro J.M."/>
        </authorList>
    </citation>
    <scope>NUCLEOTIDE SEQUENCE</scope>
    <source>
        <tissue evidence="2">Salivary gland</tissue>
    </source>
</reference>
<dbReference type="EMBL" id="JO841018">
    <property type="protein sequence ID" value="AEO32635.1"/>
    <property type="molecule type" value="mRNA"/>
</dbReference>